<evidence type="ECO:0000313" key="2">
    <source>
        <dbReference type="EMBL" id="KIH66975.1"/>
    </source>
</evidence>
<evidence type="ECO:0008006" key="4">
    <source>
        <dbReference type="Google" id="ProtNLM"/>
    </source>
</evidence>
<accession>A0A0C2GZR7</accession>
<dbReference type="Proteomes" id="UP000054047">
    <property type="component" value="Unassembled WGS sequence"/>
</dbReference>
<dbReference type="EMBL" id="KN726886">
    <property type="protein sequence ID" value="KIH66975.1"/>
    <property type="molecule type" value="Genomic_DNA"/>
</dbReference>
<organism evidence="2 3">
    <name type="scientific">Ancylostoma duodenale</name>
    <dbReference type="NCBI Taxonomy" id="51022"/>
    <lineage>
        <taxon>Eukaryota</taxon>
        <taxon>Metazoa</taxon>
        <taxon>Ecdysozoa</taxon>
        <taxon>Nematoda</taxon>
        <taxon>Chromadorea</taxon>
        <taxon>Rhabditida</taxon>
        <taxon>Rhabditina</taxon>
        <taxon>Rhabditomorpha</taxon>
        <taxon>Strongyloidea</taxon>
        <taxon>Ancylostomatidae</taxon>
        <taxon>Ancylostomatinae</taxon>
        <taxon>Ancylostoma</taxon>
    </lineage>
</organism>
<keyword evidence="3" id="KW-1185">Reference proteome</keyword>
<name>A0A0C2GZR7_9BILA</name>
<protein>
    <recommendedName>
        <fullName evidence="4">WAP domain-containing protein</fullName>
    </recommendedName>
</protein>
<reference evidence="2 3" key="1">
    <citation type="submission" date="2013-12" db="EMBL/GenBank/DDBJ databases">
        <title>Draft genome of the parsitic nematode Ancylostoma duodenale.</title>
        <authorList>
            <person name="Mitreva M."/>
        </authorList>
    </citation>
    <scope>NUCLEOTIDE SEQUENCE [LARGE SCALE GENOMIC DNA]</scope>
    <source>
        <strain evidence="2 3">Zhejiang</strain>
    </source>
</reference>
<keyword evidence="1" id="KW-0732">Signal</keyword>
<dbReference type="AlphaFoldDB" id="A0A0C2GZR7"/>
<proteinExistence type="predicted"/>
<evidence type="ECO:0000313" key="3">
    <source>
        <dbReference type="Proteomes" id="UP000054047"/>
    </source>
</evidence>
<dbReference type="OrthoDB" id="5791564at2759"/>
<feature type="signal peptide" evidence="1">
    <location>
        <begin position="1"/>
        <end position="34"/>
    </location>
</feature>
<evidence type="ECO:0000256" key="1">
    <source>
        <dbReference type="SAM" id="SignalP"/>
    </source>
</evidence>
<feature type="chain" id="PRO_5002149635" description="WAP domain-containing protein" evidence="1">
    <location>
        <begin position="35"/>
        <end position="117"/>
    </location>
</feature>
<sequence length="117" mass="13029">MLIACTPSMSHRPTLAATAVLLFIAVTMIANTSAFMGKASCSAEEYCPAGWRVQRKSNYDATTCDPASKTKCDKPYQCVHSQCGISFCCAHKKTLNQWKEQKELEQDMEEDDEHSDL</sequence>
<gene>
    <name evidence="2" type="ORF">ANCDUO_02698</name>
</gene>